<sequence>MLTSLLAPIAAVAALALQAAPAVPAPTPEPMTQEQRALLRCSAAFALVANGQANSDPEATRWPDLGTRGREFFVRTMAQLMDQTGLDRAGISRIAEEHARTLSARGEVGKIMPSCLLMLEASGV</sequence>
<dbReference type="EMBL" id="JAQQXQ010000006">
    <property type="protein sequence ID" value="MDC8754783.1"/>
    <property type="molecule type" value="Genomic_DNA"/>
</dbReference>
<dbReference type="RefSeq" id="WP_273677964.1">
    <property type="nucleotide sequence ID" value="NZ_JAQQXQ010000006.1"/>
</dbReference>
<feature type="chain" id="PRO_5046862422" evidence="1">
    <location>
        <begin position="20"/>
        <end position="124"/>
    </location>
</feature>
<proteinExistence type="predicted"/>
<keyword evidence="3" id="KW-1185">Reference proteome</keyword>
<protein>
    <submittedName>
        <fullName evidence="2">Uncharacterized protein</fullName>
    </submittedName>
</protein>
<evidence type="ECO:0000313" key="2">
    <source>
        <dbReference type="EMBL" id="MDC8754783.1"/>
    </source>
</evidence>
<comment type="caution">
    <text evidence="2">The sequence shown here is derived from an EMBL/GenBank/DDBJ whole genome shotgun (WGS) entry which is preliminary data.</text>
</comment>
<dbReference type="Proteomes" id="UP001216558">
    <property type="component" value="Unassembled WGS sequence"/>
</dbReference>
<evidence type="ECO:0000256" key="1">
    <source>
        <dbReference type="SAM" id="SignalP"/>
    </source>
</evidence>
<accession>A0ABT5JRM1</accession>
<organism evidence="2 3">
    <name type="scientific">Erythrobacter fulvus</name>
    <dbReference type="NCBI Taxonomy" id="2987523"/>
    <lineage>
        <taxon>Bacteria</taxon>
        <taxon>Pseudomonadati</taxon>
        <taxon>Pseudomonadota</taxon>
        <taxon>Alphaproteobacteria</taxon>
        <taxon>Sphingomonadales</taxon>
        <taxon>Erythrobacteraceae</taxon>
        <taxon>Erythrobacter/Porphyrobacter group</taxon>
        <taxon>Erythrobacter</taxon>
    </lineage>
</organism>
<evidence type="ECO:0000313" key="3">
    <source>
        <dbReference type="Proteomes" id="UP001216558"/>
    </source>
</evidence>
<gene>
    <name evidence="2" type="ORF">OIK40_09035</name>
</gene>
<reference evidence="2 3" key="1">
    <citation type="submission" date="2022-10" db="EMBL/GenBank/DDBJ databases">
        <title>Erythrobacter sp. sf7 Genome sequencing.</title>
        <authorList>
            <person name="Park S."/>
        </authorList>
    </citation>
    <scope>NUCLEOTIDE SEQUENCE [LARGE SCALE GENOMIC DNA]</scope>
    <source>
        <strain evidence="3">sf7</strain>
    </source>
</reference>
<keyword evidence="1" id="KW-0732">Signal</keyword>
<name>A0ABT5JRM1_9SPHN</name>
<feature type="signal peptide" evidence="1">
    <location>
        <begin position="1"/>
        <end position="19"/>
    </location>
</feature>